<protein>
    <submittedName>
        <fullName evidence="2">Uncharacterized protein</fullName>
    </submittedName>
</protein>
<feature type="compositionally biased region" description="Polar residues" evidence="1">
    <location>
        <begin position="15"/>
        <end position="50"/>
    </location>
</feature>
<feature type="compositionally biased region" description="Low complexity" evidence="1">
    <location>
        <begin position="188"/>
        <end position="215"/>
    </location>
</feature>
<comment type="caution">
    <text evidence="2">The sequence shown here is derived from an EMBL/GenBank/DDBJ whole genome shotgun (WGS) entry which is preliminary data.</text>
</comment>
<feature type="region of interest" description="Disordered" evidence="1">
    <location>
        <begin position="1"/>
        <end position="50"/>
    </location>
</feature>
<dbReference type="Proteomes" id="UP000292702">
    <property type="component" value="Unassembled WGS sequence"/>
</dbReference>
<evidence type="ECO:0000256" key="1">
    <source>
        <dbReference type="SAM" id="MobiDB-lite"/>
    </source>
</evidence>
<organism evidence="2 3">
    <name type="scientific">Steccherinum ochraceum</name>
    <dbReference type="NCBI Taxonomy" id="92696"/>
    <lineage>
        <taxon>Eukaryota</taxon>
        <taxon>Fungi</taxon>
        <taxon>Dikarya</taxon>
        <taxon>Basidiomycota</taxon>
        <taxon>Agaricomycotina</taxon>
        <taxon>Agaricomycetes</taxon>
        <taxon>Polyporales</taxon>
        <taxon>Steccherinaceae</taxon>
        <taxon>Steccherinum</taxon>
    </lineage>
</organism>
<reference evidence="2 3" key="1">
    <citation type="submission" date="2018-11" db="EMBL/GenBank/DDBJ databases">
        <title>Genome assembly of Steccherinum ochraceum LE-BIN_3174, the white-rot fungus of the Steccherinaceae family (The Residual Polyporoid clade, Polyporales, Basidiomycota).</title>
        <authorList>
            <person name="Fedorova T.V."/>
            <person name="Glazunova O.A."/>
            <person name="Landesman E.O."/>
            <person name="Moiseenko K.V."/>
            <person name="Psurtseva N.V."/>
            <person name="Savinova O.S."/>
            <person name="Shakhova N.V."/>
            <person name="Tyazhelova T.V."/>
            <person name="Vasina D.V."/>
        </authorList>
    </citation>
    <scope>NUCLEOTIDE SEQUENCE [LARGE SCALE GENOMIC DNA]</scope>
    <source>
        <strain evidence="2 3">LE-BIN_3174</strain>
    </source>
</reference>
<sequence>MHRTPEPPPPPLPLQGTSYPSRDSPLLTSRPSQTHGPYSPTSQSLSPSVYPTEPSSYPLTRLLSSTRVFAVFASLYPPFKAFKTASKQPCLPHSSSSVSLSEAPCCPKRHAFPSSSSQSPRPYNPLSSSLYRLCLLVFVLAMVVLSSTVLASPFDRPSRAPSPLIIAPTVHVASHAVGRLLPRQENDGASSTSSTSTGASSSSDPTTSDASSSAPSTSSSTHIHFHPLLAPYFLHSDTLHSDTLYYAYFDTFYSNPFYPAHFDALHSSSFNAPASFYPLFSPHFNAASTSCVDVIPFPGVCYFRVFAFDIKPFYAFGPARLASSPNKFFHNFRPCQHAFYVN</sequence>
<proteinExistence type="predicted"/>
<feature type="compositionally biased region" description="Pro residues" evidence="1">
    <location>
        <begin position="1"/>
        <end position="13"/>
    </location>
</feature>
<dbReference type="AlphaFoldDB" id="A0A4R0RBA5"/>
<name>A0A4R0RBA5_9APHY</name>
<evidence type="ECO:0000313" key="3">
    <source>
        <dbReference type="Proteomes" id="UP000292702"/>
    </source>
</evidence>
<accession>A0A4R0RBA5</accession>
<evidence type="ECO:0000313" key="2">
    <source>
        <dbReference type="EMBL" id="TCD62655.1"/>
    </source>
</evidence>
<gene>
    <name evidence="2" type="ORF">EIP91_006577</name>
</gene>
<dbReference type="EMBL" id="RWJN01000354">
    <property type="protein sequence ID" value="TCD62655.1"/>
    <property type="molecule type" value="Genomic_DNA"/>
</dbReference>
<keyword evidence="3" id="KW-1185">Reference proteome</keyword>
<feature type="region of interest" description="Disordered" evidence="1">
    <location>
        <begin position="182"/>
        <end position="215"/>
    </location>
</feature>